<dbReference type="AlphaFoldDB" id="A0A8B5XQS4"/>
<proteinExistence type="predicted"/>
<dbReference type="RefSeq" id="WP_144480452.1">
    <property type="nucleotide sequence ID" value="NZ_VNKI01000012.1"/>
</dbReference>
<dbReference type="Proteomes" id="UP000317770">
    <property type="component" value="Unassembled WGS sequence"/>
</dbReference>
<dbReference type="GO" id="GO:0006825">
    <property type="term" value="P:copper ion transport"/>
    <property type="evidence" value="ECO:0007669"/>
    <property type="project" value="InterPro"/>
</dbReference>
<dbReference type="InterPro" id="IPR032694">
    <property type="entry name" value="CopC/D"/>
</dbReference>
<keyword evidence="4 6" id="KW-1133">Transmembrane helix</keyword>
<evidence type="ECO:0000259" key="7">
    <source>
        <dbReference type="Pfam" id="PF05425"/>
    </source>
</evidence>
<feature type="transmembrane region" description="Helical" evidence="6">
    <location>
        <begin position="41"/>
        <end position="67"/>
    </location>
</feature>
<evidence type="ECO:0000256" key="2">
    <source>
        <dbReference type="ARBA" id="ARBA00022475"/>
    </source>
</evidence>
<evidence type="ECO:0000256" key="4">
    <source>
        <dbReference type="ARBA" id="ARBA00022989"/>
    </source>
</evidence>
<keyword evidence="2" id="KW-1003">Cell membrane</keyword>
<feature type="transmembrane region" description="Helical" evidence="6">
    <location>
        <begin position="87"/>
        <end position="104"/>
    </location>
</feature>
<feature type="transmembrane region" description="Helical" evidence="6">
    <location>
        <begin position="178"/>
        <end position="200"/>
    </location>
</feature>
<evidence type="ECO:0000256" key="3">
    <source>
        <dbReference type="ARBA" id="ARBA00022692"/>
    </source>
</evidence>
<evidence type="ECO:0000256" key="6">
    <source>
        <dbReference type="SAM" id="Phobius"/>
    </source>
</evidence>
<keyword evidence="5 6" id="KW-0472">Membrane</keyword>
<feature type="transmembrane region" description="Helical" evidence="6">
    <location>
        <begin position="111"/>
        <end position="130"/>
    </location>
</feature>
<dbReference type="Pfam" id="PF05425">
    <property type="entry name" value="CopD"/>
    <property type="match status" value="1"/>
</dbReference>
<comment type="caution">
    <text evidence="8">The sequence shown here is derived from an EMBL/GenBank/DDBJ whole genome shotgun (WGS) entry which is preliminary data.</text>
</comment>
<feature type="transmembrane region" description="Helical" evidence="6">
    <location>
        <begin position="314"/>
        <end position="335"/>
    </location>
</feature>
<feature type="transmembrane region" description="Helical" evidence="6">
    <location>
        <begin position="6"/>
        <end position="29"/>
    </location>
</feature>
<comment type="subcellular location">
    <subcellularLocation>
        <location evidence="1">Cell membrane</location>
        <topology evidence="1">Multi-pass membrane protein</topology>
    </subcellularLocation>
</comment>
<feature type="transmembrane region" description="Helical" evidence="6">
    <location>
        <begin position="341"/>
        <end position="362"/>
    </location>
</feature>
<dbReference type="InterPro" id="IPR008457">
    <property type="entry name" value="Cu-R_CopD_dom"/>
</dbReference>
<accession>A0A8B5XQS4</accession>
<protein>
    <submittedName>
        <fullName evidence="8">Copper resistance protein CopD</fullName>
    </submittedName>
</protein>
<name>A0A8B5XQS4_9BACI</name>
<evidence type="ECO:0000256" key="1">
    <source>
        <dbReference type="ARBA" id="ARBA00004651"/>
    </source>
</evidence>
<feature type="domain" description="Copper resistance protein D" evidence="7">
    <location>
        <begin position="175"/>
        <end position="273"/>
    </location>
</feature>
<evidence type="ECO:0000256" key="5">
    <source>
        <dbReference type="ARBA" id="ARBA00023136"/>
    </source>
</evidence>
<feature type="transmembrane region" description="Helical" evidence="6">
    <location>
        <begin position="142"/>
        <end position="166"/>
    </location>
</feature>
<feature type="transmembrane region" description="Helical" evidence="6">
    <location>
        <begin position="220"/>
        <end position="240"/>
    </location>
</feature>
<dbReference type="PANTHER" id="PTHR34820:SF4">
    <property type="entry name" value="INNER MEMBRANE PROTEIN YEBZ"/>
    <property type="match status" value="1"/>
</dbReference>
<evidence type="ECO:0000313" key="9">
    <source>
        <dbReference type="Proteomes" id="UP000317770"/>
    </source>
</evidence>
<gene>
    <name evidence="8" type="ORF">FQP34_22400</name>
</gene>
<dbReference type="GO" id="GO:0005886">
    <property type="term" value="C:plasma membrane"/>
    <property type="evidence" value="ECO:0007669"/>
    <property type="project" value="UniProtKB-SubCell"/>
</dbReference>
<organism evidence="8 9">
    <name type="scientific">Peribacillus simplex</name>
    <dbReference type="NCBI Taxonomy" id="1478"/>
    <lineage>
        <taxon>Bacteria</taxon>
        <taxon>Bacillati</taxon>
        <taxon>Bacillota</taxon>
        <taxon>Bacilli</taxon>
        <taxon>Bacillales</taxon>
        <taxon>Bacillaceae</taxon>
        <taxon>Peribacillus</taxon>
    </lineage>
</organism>
<reference evidence="8 9" key="1">
    <citation type="submission" date="2019-07" db="EMBL/GenBank/DDBJ databases">
        <title>Genome assembly of Bacillus simplex strain GGC-P6A.</title>
        <authorList>
            <person name="Jennings M.E."/>
            <person name="Barton H.A."/>
        </authorList>
    </citation>
    <scope>NUCLEOTIDE SEQUENCE [LARGE SCALE GENOMIC DNA]</scope>
    <source>
        <strain evidence="8 9">GGC-P6A</strain>
    </source>
</reference>
<dbReference type="PANTHER" id="PTHR34820">
    <property type="entry name" value="INNER MEMBRANE PROTEIN YEBZ"/>
    <property type="match status" value="1"/>
</dbReference>
<sequence>MIVLGTISEALLYLCFSLLTGSFLLYLVPSHYRPEINVPKGALMLATGGIAILSFVPILQLILHLYHDIGLGQTLQSVLFTFEVGKAWIFTYILSNILFVFIVWFDFRKKLYTFIGIIFIFILMLALGWASHASSLDQWRGFLVHTIHFAAVTLWVGILFVVSWFSKNQTNWLNFLKWFTPVAISCFLITAVTGLILMSFVIDFSDYANAWMLPYGQALLLKHLLIIPLLSYAFINSILIRIRIKRNNNFNPIPWTKVESLIVFLIFSATAVLGQQSPPHDIETSLASGPSKLFALLYQGNITREMNMVISFGLNSYILLILGILFVIFTVLSFIKKAPPLFSFIMGVLCVLSFYLTLMLSIQ</sequence>
<keyword evidence="3 6" id="KW-0812">Transmembrane</keyword>
<evidence type="ECO:0000313" key="8">
    <source>
        <dbReference type="EMBL" id="TVX77177.1"/>
    </source>
</evidence>
<dbReference type="EMBL" id="VNKI01000012">
    <property type="protein sequence ID" value="TVX77177.1"/>
    <property type="molecule type" value="Genomic_DNA"/>
</dbReference>